<proteinExistence type="predicted"/>
<protein>
    <submittedName>
        <fullName evidence="2">Uncharacterized protein</fullName>
    </submittedName>
</protein>
<accession>A0A9D2NFY7</accession>
<feature type="region of interest" description="Disordered" evidence="1">
    <location>
        <begin position="1"/>
        <end position="20"/>
    </location>
</feature>
<organism evidence="2 3">
    <name type="scientific">Candidatus Eisenbergiella merdavium</name>
    <dbReference type="NCBI Taxonomy" id="2838551"/>
    <lineage>
        <taxon>Bacteria</taxon>
        <taxon>Bacillati</taxon>
        <taxon>Bacillota</taxon>
        <taxon>Clostridia</taxon>
        <taxon>Lachnospirales</taxon>
        <taxon>Lachnospiraceae</taxon>
        <taxon>Eisenbergiella</taxon>
    </lineage>
</organism>
<dbReference type="EMBL" id="DWWS01000044">
    <property type="protein sequence ID" value="HJC24468.1"/>
    <property type="molecule type" value="Genomic_DNA"/>
</dbReference>
<evidence type="ECO:0000313" key="2">
    <source>
        <dbReference type="EMBL" id="HJC24468.1"/>
    </source>
</evidence>
<evidence type="ECO:0000313" key="3">
    <source>
        <dbReference type="Proteomes" id="UP000823891"/>
    </source>
</evidence>
<evidence type="ECO:0000256" key="1">
    <source>
        <dbReference type="SAM" id="MobiDB-lite"/>
    </source>
</evidence>
<sequence>MEKEPFWEKGTTDARRGFHDRRITPADEGLLRAFYTIRKHLLCHGNFVMQKPPQAKKIRGPGKIEDILQAAGPNQWYNRA</sequence>
<dbReference type="Proteomes" id="UP000823891">
    <property type="component" value="Unassembled WGS sequence"/>
</dbReference>
<reference evidence="2" key="1">
    <citation type="journal article" date="2021" name="PeerJ">
        <title>Extensive microbial diversity within the chicken gut microbiome revealed by metagenomics and culture.</title>
        <authorList>
            <person name="Gilroy R."/>
            <person name="Ravi A."/>
            <person name="Getino M."/>
            <person name="Pursley I."/>
            <person name="Horton D.L."/>
            <person name="Alikhan N.F."/>
            <person name="Baker D."/>
            <person name="Gharbi K."/>
            <person name="Hall N."/>
            <person name="Watson M."/>
            <person name="Adriaenssens E.M."/>
            <person name="Foster-Nyarko E."/>
            <person name="Jarju S."/>
            <person name="Secka A."/>
            <person name="Antonio M."/>
            <person name="Oren A."/>
            <person name="Chaudhuri R.R."/>
            <person name="La Ragione R."/>
            <person name="Hildebrand F."/>
            <person name="Pallen M.J."/>
        </authorList>
    </citation>
    <scope>NUCLEOTIDE SEQUENCE</scope>
    <source>
        <strain evidence="2">USAMLcec2-132</strain>
    </source>
</reference>
<dbReference type="AlphaFoldDB" id="A0A9D2NFY7"/>
<name>A0A9D2NFY7_9FIRM</name>
<gene>
    <name evidence="2" type="ORF">H9761_12275</name>
</gene>
<comment type="caution">
    <text evidence="2">The sequence shown here is derived from an EMBL/GenBank/DDBJ whole genome shotgun (WGS) entry which is preliminary data.</text>
</comment>
<reference evidence="2" key="2">
    <citation type="submission" date="2021-04" db="EMBL/GenBank/DDBJ databases">
        <authorList>
            <person name="Gilroy R."/>
        </authorList>
    </citation>
    <scope>NUCLEOTIDE SEQUENCE</scope>
    <source>
        <strain evidence="2">USAMLcec2-132</strain>
    </source>
</reference>